<organism evidence="1 2">
    <name type="scientific">Ascodesmis nigricans</name>
    <dbReference type="NCBI Taxonomy" id="341454"/>
    <lineage>
        <taxon>Eukaryota</taxon>
        <taxon>Fungi</taxon>
        <taxon>Dikarya</taxon>
        <taxon>Ascomycota</taxon>
        <taxon>Pezizomycotina</taxon>
        <taxon>Pezizomycetes</taxon>
        <taxon>Pezizales</taxon>
        <taxon>Ascodesmidaceae</taxon>
        <taxon>Ascodesmis</taxon>
    </lineage>
</organism>
<keyword evidence="2" id="KW-1185">Reference proteome</keyword>
<dbReference type="AlphaFoldDB" id="A0A4S2MKQ5"/>
<gene>
    <name evidence="1" type="ORF">EX30DRAFT_344045</name>
</gene>
<dbReference type="InParanoid" id="A0A4S2MKQ5"/>
<sequence length="204" mass="23725">MSHILLSRFSTRLAGHLRPLLLHRGNNIPTLKPPTPLQVCHAGILSSLGQKFQYWLRIGAREEASKSESFARIVTIKNGYIQQTDPTTPNYHHRVTSWWCPHCQDPKTRAHRDFKTWAAASKHLVETGHRIEEHEVVVVEIVCYACVKLLGDGYVTGQKCRDLKGHRAHKMVRELRMDKRSEEVVEFQEMPWEVSKYRRQVRPE</sequence>
<name>A0A4S2MKQ5_9PEZI</name>
<dbReference type="EMBL" id="ML220152">
    <property type="protein sequence ID" value="TGZ77532.1"/>
    <property type="molecule type" value="Genomic_DNA"/>
</dbReference>
<evidence type="ECO:0000313" key="1">
    <source>
        <dbReference type="EMBL" id="TGZ77532.1"/>
    </source>
</evidence>
<protein>
    <submittedName>
        <fullName evidence="1">Uncharacterized protein</fullName>
    </submittedName>
</protein>
<evidence type="ECO:0000313" key="2">
    <source>
        <dbReference type="Proteomes" id="UP000298138"/>
    </source>
</evidence>
<reference evidence="1 2" key="1">
    <citation type="submission" date="2019-04" db="EMBL/GenBank/DDBJ databases">
        <title>Comparative genomics and transcriptomics to analyze fruiting body development in filamentous ascomycetes.</title>
        <authorList>
            <consortium name="DOE Joint Genome Institute"/>
            <person name="Lutkenhaus R."/>
            <person name="Traeger S."/>
            <person name="Breuer J."/>
            <person name="Kuo A."/>
            <person name="Lipzen A."/>
            <person name="Pangilinan J."/>
            <person name="Dilworth D."/>
            <person name="Sandor L."/>
            <person name="Poggeler S."/>
            <person name="Barry K."/>
            <person name="Grigoriev I.V."/>
            <person name="Nowrousian M."/>
        </authorList>
    </citation>
    <scope>NUCLEOTIDE SEQUENCE [LARGE SCALE GENOMIC DNA]</scope>
    <source>
        <strain evidence="1 2">CBS 389.68</strain>
    </source>
</reference>
<dbReference type="Proteomes" id="UP000298138">
    <property type="component" value="Unassembled WGS sequence"/>
</dbReference>
<proteinExistence type="predicted"/>
<accession>A0A4S2MKQ5</accession>